<dbReference type="PROSITE" id="PS50885">
    <property type="entry name" value="HAMP"/>
    <property type="match status" value="1"/>
</dbReference>
<evidence type="ECO:0000259" key="11">
    <source>
        <dbReference type="PROSITE" id="PS50885"/>
    </source>
</evidence>
<dbReference type="CDD" id="cd00082">
    <property type="entry name" value="HisKA"/>
    <property type="match status" value="1"/>
</dbReference>
<dbReference type="InterPro" id="IPR003661">
    <property type="entry name" value="HisK_dim/P_dom"/>
</dbReference>
<dbReference type="GO" id="GO:0016036">
    <property type="term" value="P:cellular response to phosphate starvation"/>
    <property type="evidence" value="ECO:0007669"/>
    <property type="project" value="TreeGrafter"/>
</dbReference>
<dbReference type="PROSITE" id="PS50109">
    <property type="entry name" value="HIS_KIN"/>
    <property type="match status" value="1"/>
</dbReference>
<dbReference type="Pfam" id="PF02518">
    <property type="entry name" value="HATPase_c"/>
    <property type="match status" value="1"/>
</dbReference>
<dbReference type="GO" id="GO:0005886">
    <property type="term" value="C:plasma membrane"/>
    <property type="evidence" value="ECO:0007669"/>
    <property type="project" value="TreeGrafter"/>
</dbReference>
<dbReference type="InterPro" id="IPR036890">
    <property type="entry name" value="HATPase_C_sf"/>
</dbReference>
<dbReference type="FunFam" id="1.10.287.130:FF:000001">
    <property type="entry name" value="Two-component sensor histidine kinase"/>
    <property type="match status" value="1"/>
</dbReference>
<comment type="caution">
    <text evidence="12">The sequence shown here is derived from an EMBL/GenBank/DDBJ whole genome shotgun (WGS) entry which is preliminary data.</text>
</comment>
<evidence type="ECO:0000259" key="10">
    <source>
        <dbReference type="PROSITE" id="PS50109"/>
    </source>
</evidence>
<dbReference type="AlphaFoldDB" id="A0A9W6B6Q1"/>
<dbReference type="FunFam" id="3.30.565.10:FF:000006">
    <property type="entry name" value="Sensor histidine kinase WalK"/>
    <property type="match status" value="1"/>
</dbReference>
<dbReference type="SMART" id="SM00388">
    <property type="entry name" value="HisKA"/>
    <property type="match status" value="1"/>
</dbReference>
<feature type="domain" description="HAMP" evidence="11">
    <location>
        <begin position="182"/>
        <end position="235"/>
    </location>
</feature>
<dbReference type="PRINTS" id="PR00344">
    <property type="entry name" value="BCTRLSENSOR"/>
</dbReference>
<sequence>MILRFKTRIALHYLIATGIVIAIVFLVVFTIVKNTIYINLDNDLSFEAGVHMDELNKETLRFSNREEWEEREHTEAEVNPVFVQIIDSNDVIIDKSPNLHKDELTFDAERENNSHFNTFLENEIIRQVQVPVYVNNKVKGYILTAMSFEASQMVIEQLYTILLLSYPIILLGLFFTSRYLVGKSIQPIKQITKTTERINNNNLSERVSLPPHNDELYELSSSINSLLQRIEDTLQRERQFTSDASHELRTPLASLRGTLEIVSRKDRSVEEYKDKIDFSLQEIDRMSDMITQLLYLARFDYKEKSKEDKGDLIPLIDESIQRFNDLINKKELKIKFKADKHCCVQVPIYHATLVIDNIISNAIKYSNQKGTIIIELKSKGHQVSCIISDEGIGINKEDIDKLFNPFFRSAFLEHKNISGTGLGLAITKKALDAIHGKIHIKSKKGYGTKVEILLSIK</sequence>
<keyword evidence="8 9" id="KW-0472">Membrane</keyword>
<evidence type="ECO:0000256" key="7">
    <source>
        <dbReference type="ARBA" id="ARBA00023012"/>
    </source>
</evidence>
<proteinExistence type="predicted"/>
<evidence type="ECO:0000256" key="9">
    <source>
        <dbReference type="SAM" id="Phobius"/>
    </source>
</evidence>
<dbReference type="InterPro" id="IPR005467">
    <property type="entry name" value="His_kinase_dom"/>
</dbReference>
<dbReference type="CDD" id="cd06225">
    <property type="entry name" value="HAMP"/>
    <property type="match status" value="1"/>
</dbReference>
<dbReference type="SUPFAM" id="SSF47384">
    <property type="entry name" value="Homodimeric domain of signal transducing histidine kinase"/>
    <property type="match status" value="1"/>
</dbReference>
<dbReference type="InterPro" id="IPR003594">
    <property type="entry name" value="HATPase_dom"/>
</dbReference>
<keyword evidence="6 12" id="KW-0418">Kinase</keyword>
<dbReference type="Pfam" id="PF00672">
    <property type="entry name" value="HAMP"/>
    <property type="match status" value="1"/>
</dbReference>
<dbReference type="PANTHER" id="PTHR45453:SF1">
    <property type="entry name" value="PHOSPHATE REGULON SENSOR PROTEIN PHOR"/>
    <property type="match status" value="1"/>
</dbReference>
<evidence type="ECO:0000256" key="4">
    <source>
        <dbReference type="ARBA" id="ARBA00022553"/>
    </source>
</evidence>
<dbReference type="SUPFAM" id="SSF55874">
    <property type="entry name" value="ATPase domain of HSP90 chaperone/DNA topoisomerase II/histidine kinase"/>
    <property type="match status" value="1"/>
</dbReference>
<keyword evidence="9" id="KW-0812">Transmembrane</keyword>
<dbReference type="SMART" id="SM00304">
    <property type="entry name" value="HAMP"/>
    <property type="match status" value="1"/>
</dbReference>
<dbReference type="SMART" id="SM00387">
    <property type="entry name" value="HATPase_c"/>
    <property type="match status" value="1"/>
</dbReference>
<protein>
    <recommendedName>
        <fullName evidence="3">histidine kinase</fullName>
        <ecNumber evidence="3">2.7.13.3</ecNumber>
    </recommendedName>
</protein>
<keyword evidence="7" id="KW-0902">Two-component regulatory system</keyword>
<dbReference type="Gene3D" id="3.30.565.10">
    <property type="entry name" value="Histidine kinase-like ATPase, C-terminal domain"/>
    <property type="match status" value="1"/>
</dbReference>
<evidence type="ECO:0000256" key="6">
    <source>
        <dbReference type="ARBA" id="ARBA00022777"/>
    </source>
</evidence>
<feature type="transmembrane region" description="Helical" evidence="9">
    <location>
        <begin position="158"/>
        <end position="181"/>
    </location>
</feature>
<keyword evidence="13" id="KW-1185">Reference proteome</keyword>
<dbReference type="InterPro" id="IPR050351">
    <property type="entry name" value="BphY/WalK/GraS-like"/>
</dbReference>
<keyword evidence="4" id="KW-0597">Phosphoprotein</keyword>
<evidence type="ECO:0000256" key="3">
    <source>
        <dbReference type="ARBA" id="ARBA00012438"/>
    </source>
</evidence>
<dbReference type="GO" id="GO:0000155">
    <property type="term" value="F:phosphorelay sensor kinase activity"/>
    <property type="evidence" value="ECO:0007669"/>
    <property type="project" value="InterPro"/>
</dbReference>
<reference evidence="12" key="1">
    <citation type="submission" date="2022-07" db="EMBL/GenBank/DDBJ databases">
        <title>Taxonomy of Novel Oxalotrophic and Methylotrophic Bacteria.</title>
        <authorList>
            <person name="Sahin N."/>
            <person name="Tani A."/>
        </authorList>
    </citation>
    <scope>NUCLEOTIDE SEQUENCE</scope>
    <source>
        <strain evidence="12">AM327</strain>
    </source>
</reference>
<dbReference type="Proteomes" id="UP001143545">
    <property type="component" value="Unassembled WGS sequence"/>
</dbReference>
<keyword evidence="5" id="KW-0808">Transferase</keyword>
<keyword evidence="9" id="KW-1133">Transmembrane helix</keyword>
<organism evidence="12 13">
    <name type="scientific">Neptunitalea chrysea</name>
    <dbReference type="NCBI Taxonomy" id="1647581"/>
    <lineage>
        <taxon>Bacteria</taxon>
        <taxon>Pseudomonadati</taxon>
        <taxon>Bacteroidota</taxon>
        <taxon>Flavobacteriia</taxon>
        <taxon>Flavobacteriales</taxon>
        <taxon>Flavobacteriaceae</taxon>
        <taxon>Neptunitalea</taxon>
    </lineage>
</organism>
<dbReference type="RefSeq" id="WP_281755720.1">
    <property type="nucleotide sequence ID" value="NZ_BRVP01000020.1"/>
</dbReference>
<dbReference type="EC" id="2.7.13.3" evidence="3"/>
<feature type="domain" description="Histidine kinase" evidence="10">
    <location>
        <begin position="243"/>
        <end position="457"/>
    </location>
</feature>
<evidence type="ECO:0000313" key="12">
    <source>
        <dbReference type="EMBL" id="GLB53628.1"/>
    </source>
</evidence>
<accession>A0A9W6B6Q1</accession>
<evidence type="ECO:0000256" key="5">
    <source>
        <dbReference type="ARBA" id="ARBA00022679"/>
    </source>
</evidence>
<comment type="catalytic activity">
    <reaction evidence="1">
        <text>ATP + protein L-histidine = ADP + protein N-phospho-L-histidine.</text>
        <dbReference type="EC" id="2.7.13.3"/>
    </reaction>
</comment>
<evidence type="ECO:0000256" key="1">
    <source>
        <dbReference type="ARBA" id="ARBA00000085"/>
    </source>
</evidence>
<gene>
    <name evidence="12" type="ORF">NBRC110019_26690</name>
</gene>
<dbReference type="Gene3D" id="6.10.340.10">
    <property type="match status" value="1"/>
</dbReference>
<dbReference type="InterPro" id="IPR036097">
    <property type="entry name" value="HisK_dim/P_sf"/>
</dbReference>
<dbReference type="InterPro" id="IPR004358">
    <property type="entry name" value="Sig_transdc_His_kin-like_C"/>
</dbReference>
<dbReference type="PANTHER" id="PTHR45453">
    <property type="entry name" value="PHOSPHATE REGULON SENSOR PROTEIN PHOR"/>
    <property type="match status" value="1"/>
</dbReference>
<feature type="transmembrane region" description="Helical" evidence="9">
    <location>
        <begin position="12"/>
        <end position="32"/>
    </location>
</feature>
<evidence type="ECO:0000256" key="8">
    <source>
        <dbReference type="ARBA" id="ARBA00023136"/>
    </source>
</evidence>
<dbReference type="Pfam" id="PF00512">
    <property type="entry name" value="HisKA"/>
    <property type="match status" value="1"/>
</dbReference>
<dbReference type="InterPro" id="IPR003660">
    <property type="entry name" value="HAMP_dom"/>
</dbReference>
<dbReference type="Gene3D" id="1.10.287.130">
    <property type="match status" value="1"/>
</dbReference>
<dbReference type="GO" id="GO:0004721">
    <property type="term" value="F:phosphoprotein phosphatase activity"/>
    <property type="evidence" value="ECO:0007669"/>
    <property type="project" value="TreeGrafter"/>
</dbReference>
<name>A0A9W6B6Q1_9FLAO</name>
<evidence type="ECO:0000256" key="2">
    <source>
        <dbReference type="ARBA" id="ARBA00004370"/>
    </source>
</evidence>
<dbReference type="SUPFAM" id="SSF158472">
    <property type="entry name" value="HAMP domain-like"/>
    <property type="match status" value="1"/>
</dbReference>
<comment type="subcellular location">
    <subcellularLocation>
        <location evidence="2">Membrane</location>
    </subcellularLocation>
</comment>
<evidence type="ECO:0000313" key="13">
    <source>
        <dbReference type="Proteomes" id="UP001143545"/>
    </source>
</evidence>
<dbReference type="EMBL" id="BRVP01000020">
    <property type="protein sequence ID" value="GLB53628.1"/>
    <property type="molecule type" value="Genomic_DNA"/>
</dbReference>